<evidence type="ECO:0000313" key="3">
    <source>
        <dbReference type="Proteomes" id="UP001449657"/>
    </source>
</evidence>
<dbReference type="PANTHER" id="PTHR12147">
    <property type="entry name" value="METALLOPEPTIDASE M28 FAMILY MEMBER"/>
    <property type="match status" value="1"/>
</dbReference>
<dbReference type="Pfam" id="PF04389">
    <property type="entry name" value="Peptidase_M28"/>
    <property type="match status" value="1"/>
</dbReference>
<dbReference type="RefSeq" id="WP_341842447.1">
    <property type="nucleotide sequence ID" value="NZ_CP149792.1"/>
</dbReference>
<keyword evidence="3" id="KW-1185">Reference proteome</keyword>
<dbReference type="PANTHER" id="PTHR12147:SF26">
    <property type="entry name" value="PEPTIDASE M28 DOMAIN-CONTAINING PROTEIN"/>
    <property type="match status" value="1"/>
</dbReference>
<dbReference type="SUPFAM" id="SSF53187">
    <property type="entry name" value="Zn-dependent exopeptidases"/>
    <property type="match status" value="1"/>
</dbReference>
<organism evidence="2 3">
    <name type="scientific">Chitinophaga caseinilytica</name>
    <dbReference type="NCBI Taxonomy" id="2267521"/>
    <lineage>
        <taxon>Bacteria</taxon>
        <taxon>Pseudomonadati</taxon>
        <taxon>Bacteroidota</taxon>
        <taxon>Chitinophagia</taxon>
        <taxon>Chitinophagales</taxon>
        <taxon>Chitinophagaceae</taxon>
        <taxon>Chitinophaga</taxon>
    </lineage>
</organism>
<gene>
    <name evidence="2" type="ORF">WJU22_06530</name>
</gene>
<reference evidence="2 3" key="1">
    <citation type="submission" date="2024-03" db="EMBL/GenBank/DDBJ databases">
        <title>Chitinophaga caseinilytica sp. nov., a casein hydrolysing bacterium isolated from forest soil.</title>
        <authorList>
            <person name="Lee D.S."/>
            <person name="Han D.M."/>
            <person name="Baek J.H."/>
            <person name="Choi D.G."/>
            <person name="Jeon J.H."/>
            <person name="Jeon C.O."/>
        </authorList>
    </citation>
    <scope>NUCLEOTIDE SEQUENCE [LARGE SCALE GENOMIC DNA]</scope>
    <source>
        <strain evidence="2 3">KACC 19118</strain>
    </source>
</reference>
<name>A0ABZ2Z6F3_9BACT</name>
<protein>
    <submittedName>
        <fullName evidence="2">M28 family peptidase</fullName>
    </submittedName>
</protein>
<feature type="domain" description="Peptidase M28" evidence="1">
    <location>
        <begin position="1"/>
        <end position="193"/>
    </location>
</feature>
<dbReference type="InterPro" id="IPR007484">
    <property type="entry name" value="Peptidase_M28"/>
</dbReference>
<dbReference type="Gene3D" id="3.40.630.10">
    <property type="entry name" value="Zn peptidases"/>
    <property type="match status" value="1"/>
</dbReference>
<sequence length="212" mass="24257">MTAHYDHVGVINGQIHNGADDDGSGTVSVIAMADAFMKAKKAGKGPRRSIVFMTVSGEEKGLLGSQYYTDHPIYPLAQTVTDLNIDMIGRIDDDHKTDTNYVYIIGDDKLSSDLRPISEAANKHTGLNLDYKYNDPNDPNRFYYRSDHYMFAQHKIPIIFYFNGVHEDYHRPGDKPEKIHYNLLAKRAKLVFYTAWEVANRKDRLKVDRNEK</sequence>
<dbReference type="Proteomes" id="UP001449657">
    <property type="component" value="Chromosome"/>
</dbReference>
<dbReference type="InterPro" id="IPR045175">
    <property type="entry name" value="M28_fam"/>
</dbReference>
<dbReference type="EMBL" id="CP150096">
    <property type="protein sequence ID" value="WZN47829.1"/>
    <property type="molecule type" value="Genomic_DNA"/>
</dbReference>
<accession>A0ABZ2Z6F3</accession>
<evidence type="ECO:0000259" key="1">
    <source>
        <dbReference type="Pfam" id="PF04389"/>
    </source>
</evidence>
<proteinExistence type="predicted"/>
<evidence type="ECO:0000313" key="2">
    <source>
        <dbReference type="EMBL" id="WZN47829.1"/>
    </source>
</evidence>